<keyword evidence="2" id="KW-1185">Reference proteome</keyword>
<accession>A0AAQ1PBM5</accession>
<proteinExistence type="predicted"/>
<comment type="caution">
    <text evidence="1">The sequence shown here is derived from an EMBL/GenBank/DDBJ whole genome shotgun (WGS) entry which is preliminary data.</text>
</comment>
<reference evidence="1 2" key="1">
    <citation type="submission" date="2018-02" db="EMBL/GenBank/DDBJ databases">
        <authorList>
            <person name="Dubost A."/>
        </authorList>
    </citation>
    <scope>NUCLEOTIDE SEQUENCE [LARGE SCALE GENOMIC DNA]</scope>
    <source>
        <strain evidence="2">JV551A3</strain>
    </source>
</reference>
<gene>
    <name evidence="1" type="ORF">JV551A3_V1_1290002</name>
</gene>
<protein>
    <submittedName>
        <fullName evidence="1">Uncharacterized protein</fullName>
    </submittedName>
</protein>
<name>A0AAQ1PBM5_9PSED</name>
<evidence type="ECO:0000313" key="2">
    <source>
        <dbReference type="Proteomes" id="UP000294335"/>
    </source>
</evidence>
<dbReference type="EMBL" id="OPYN01000129">
    <property type="protein sequence ID" value="SPO61250.1"/>
    <property type="molecule type" value="Genomic_DNA"/>
</dbReference>
<sequence>MLKVSVLIVEKSYKKREDIALAKRQCLFCELAYAQAECDLFTRWVEAGLLASAWPTRVGR</sequence>
<evidence type="ECO:0000313" key="1">
    <source>
        <dbReference type="EMBL" id="SPO61250.1"/>
    </source>
</evidence>
<organism evidence="1 2">
    <name type="scientific">Pseudomonas inefficax</name>
    <dbReference type="NCBI Taxonomy" id="2078786"/>
    <lineage>
        <taxon>Bacteria</taxon>
        <taxon>Pseudomonadati</taxon>
        <taxon>Pseudomonadota</taxon>
        <taxon>Gammaproteobacteria</taxon>
        <taxon>Pseudomonadales</taxon>
        <taxon>Pseudomonadaceae</taxon>
        <taxon>Pseudomonas</taxon>
    </lineage>
</organism>
<dbReference type="Proteomes" id="UP000294335">
    <property type="component" value="Unassembled WGS sequence"/>
</dbReference>
<feature type="non-terminal residue" evidence="1">
    <location>
        <position position="60"/>
    </location>
</feature>
<dbReference type="AlphaFoldDB" id="A0AAQ1PBM5"/>